<reference evidence="2" key="1">
    <citation type="submission" date="2022-09" db="EMBL/GenBank/DDBJ databases">
        <title>Haloadaptaus new haloarchaeum isolated from saline soil.</title>
        <authorList>
            <person name="Duran-Viseras A."/>
            <person name="Sanchez-Porro C."/>
            <person name="Ventosa A."/>
        </authorList>
    </citation>
    <scope>NUCLEOTIDE SEQUENCE</scope>
    <source>
        <strain evidence="2">F3-133</strain>
    </source>
</reference>
<evidence type="ECO:0000313" key="2">
    <source>
        <dbReference type="EMBL" id="MCX2818420.1"/>
    </source>
</evidence>
<dbReference type="PANTHER" id="PTHR42201:SF1">
    <property type="entry name" value="TAXIS PROTEIN"/>
    <property type="match status" value="1"/>
</dbReference>
<dbReference type="RefSeq" id="WP_266086256.1">
    <property type="nucleotide sequence ID" value="NZ_RKLV01000003.1"/>
</dbReference>
<dbReference type="InterPro" id="IPR007381">
    <property type="entry name" value="CheF1/F2"/>
</dbReference>
<dbReference type="GO" id="GO:0006935">
    <property type="term" value="P:chemotaxis"/>
    <property type="evidence" value="ECO:0007669"/>
    <property type="project" value="UniProtKB-UniRule"/>
</dbReference>
<keyword evidence="3" id="KW-1185">Reference proteome</keyword>
<name>A0A9Q4GH44_9EURY</name>
<dbReference type="PIRSF" id="PIRSF026802">
    <property type="entry name" value="UCP026802"/>
    <property type="match status" value="1"/>
</dbReference>
<dbReference type="PANTHER" id="PTHR42201">
    <property type="entry name" value="TAXIS PROTEIN"/>
    <property type="match status" value="1"/>
</dbReference>
<gene>
    <name evidence="2" type="ORF">EGH25_03515</name>
</gene>
<evidence type="ECO:0000313" key="3">
    <source>
        <dbReference type="Proteomes" id="UP001149411"/>
    </source>
</evidence>
<comment type="function">
    <text evidence="1">Involved in taxis signal transduction.</text>
</comment>
<comment type="subunit">
    <text evidence="1">Interacts with chemotaxis (Che) proteins as well as flagella accessory (Fla) proteins.</text>
</comment>
<protein>
    <recommendedName>
        <fullName evidence="1">Taxis protein CheF</fullName>
    </recommendedName>
</protein>
<proteinExistence type="predicted"/>
<dbReference type="AlphaFoldDB" id="A0A9Q4GH44"/>
<dbReference type="EMBL" id="RKLV01000003">
    <property type="protein sequence ID" value="MCX2818420.1"/>
    <property type="molecule type" value="Genomic_DNA"/>
</dbReference>
<dbReference type="Pfam" id="PF04283">
    <property type="entry name" value="CheF-arch"/>
    <property type="match status" value="1"/>
</dbReference>
<evidence type="ECO:0000256" key="1">
    <source>
        <dbReference type="PIRNR" id="PIRNR026802"/>
    </source>
</evidence>
<keyword evidence="1" id="KW-0145">Chemotaxis</keyword>
<dbReference type="Proteomes" id="UP001149411">
    <property type="component" value="Unassembled WGS sequence"/>
</dbReference>
<accession>A0A9Q4GH44</accession>
<sequence>MSSSERKIADEIGKFVQPVKKGREMNNSGWIDGRIIVSNKRIILASNKGERKLPLEKIEDVGGRYDVNQKIAGVSDYVSLTLNGGNDIILLTSSEDTENLERSVFGAVLDHRYVLVKSPAVEGGVVQDTEWERSKLKTDEGELALALETGKLVSVELDDVSAFEATTRSVKGEKSGVLEVEHTSEEGSTVETHISSQKRIAEFVGSYVSRGLEETETAVELDETQRRVLVALYSGVSPFDIPDFLDKEVGDIEEIYERLIEAGVLEEVRVRREVDLTTRGRNMASEAMNE</sequence>
<organism evidence="2 3">
    <name type="scientific">Halorutilus salinus</name>
    <dbReference type="NCBI Taxonomy" id="2487751"/>
    <lineage>
        <taxon>Archaea</taxon>
        <taxon>Methanobacteriati</taxon>
        <taxon>Methanobacteriota</taxon>
        <taxon>Stenosarchaea group</taxon>
        <taxon>Halobacteria</taxon>
        <taxon>Halorutilales</taxon>
        <taxon>Halorutilaceae</taxon>
        <taxon>Halorutilus</taxon>
    </lineage>
</organism>
<comment type="caution">
    <text evidence="2">The sequence shown here is derived from an EMBL/GenBank/DDBJ whole genome shotgun (WGS) entry which is preliminary data.</text>
</comment>